<reference evidence="1" key="1">
    <citation type="submission" date="2025-05" db="UniProtKB">
        <authorList>
            <consortium name="RefSeq"/>
        </authorList>
    </citation>
    <scope>NUCLEOTIDE SEQUENCE [LARGE SCALE GENOMIC DNA]</scope>
</reference>
<dbReference type="SUPFAM" id="SSF53098">
    <property type="entry name" value="Ribonuclease H-like"/>
    <property type="match status" value="1"/>
</dbReference>
<dbReference type="InterPro" id="IPR012337">
    <property type="entry name" value="RNaseH-like_sf"/>
</dbReference>
<dbReference type="Proteomes" id="UP001652620">
    <property type="component" value="Chromosome 1"/>
</dbReference>
<sequence>MADLPKERIHASRPFIVTGIDYCGPFYFKPETRKKAVWMELVKDLSTGSFLDALKRFIATRSIPSCIWSDNATNFVGAKNELKDLRENHRNQRSPHFGGLWEAAVKMAKKHFYRSVGSSLPGFEELRTLVCQISAVINPRPLVPLSENPEDLDVLTPGIFLLMVLSPLFLSRTSRI</sequence>
<keyword evidence="1" id="KW-1185">Reference proteome</keyword>
<accession>A0ABM3JKP8</accession>
<proteinExistence type="predicted"/>
<reference evidence="2" key="2">
    <citation type="submission" date="2025-08" db="UniProtKB">
        <authorList>
            <consortium name="RefSeq"/>
        </authorList>
    </citation>
    <scope>IDENTIFICATION</scope>
    <source>
        <tissue evidence="2">Adult</tissue>
    </source>
</reference>
<dbReference type="Gene3D" id="3.30.420.10">
    <property type="entry name" value="Ribonuclease H-like superfamily/Ribonuclease H"/>
    <property type="match status" value="1"/>
</dbReference>
<organism evidence="1 2">
    <name type="scientific">Bactrocera dorsalis</name>
    <name type="common">Oriental fruit fly</name>
    <name type="synonym">Dacus dorsalis</name>
    <dbReference type="NCBI Taxonomy" id="27457"/>
    <lineage>
        <taxon>Eukaryota</taxon>
        <taxon>Metazoa</taxon>
        <taxon>Ecdysozoa</taxon>
        <taxon>Arthropoda</taxon>
        <taxon>Hexapoda</taxon>
        <taxon>Insecta</taxon>
        <taxon>Pterygota</taxon>
        <taxon>Neoptera</taxon>
        <taxon>Endopterygota</taxon>
        <taxon>Diptera</taxon>
        <taxon>Brachycera</taxon>
        <taxon>Muscomorpha</taxon>
        <taxon>Tephritoidea</taxon>
        <taxon>Tephritidae</taxon>
        <taxon>Bactrocera</taxon>
        <taxon>Bactrocera</taxon>
    </lineage>
</organism>
<evidence type="ECO:0000313" key="1">
    <source>
        <dbReference type="Proteomes" id="UP001652620"/>
    </source>
</evidence>
<protein>
    <submittedName>
        <fullName evidence="2">Uncharacterized protein LOC125777856</fullName>
    </submittedName>
</protein>
<name>A0ABM3JKP8_BACDO</name>
<dbReference type="RefSeq" id="XP_049309805.1">
    <property type="nucleotide sequence ID" value="XM_049453848.1"/>
</dbReference>
<dbReference type="PANTHER" id="PTHR47331">
    <property type="entry name" value="PHD-TYPE DOMAIN-CONTAINING PROTEIN"/>
    <property type="match status" value="1"/>
</dbReference>
<dbReference type="PANTHER" id="PTHR47331:SF2">
    <property type="match status" value="1"/>
</dbReference>
<dbReference type="InterPro" id="IPR036397">
    <property type="entry name" value="RNaseH_sf"/>
</dbReference>
<dbReference type="GeneID" id="125777856"/>
<evidence type="ECO:0000313" key="2">
    <source>
        <dbReference type="RefSeq" id="XP_049309805.1"/>
    </source>
</evidence>
<gene>
    <name evidence="2" type="primary">LOC125777856</name>
</gene>